<feature type="non-terminal residue" evidence="1">
    <location>
        <position position="149"/>
    </location>
</feature>
<sequence length="149" mass="17310">MRKSQDWQDYRLIDASDGQRLEKWGGITLVRPDPQIIWKNPNPSPLWSKADAVYHRSSSGGGNWEYRKQLPESWNISYKGLTFMVKPTGFKHTGIFPEQAVNWDLCSELIKNAGREINVLNMLRLYRRRNARLCKGRCKVCHLDAVNGY</sequence>
<keyword evidence="1" id="KW-0808">Transferase</keyword>
<reference evidence="1" key="1">
    <citation type="journal article" date="2013" name="Environ. Microbiol.">
        <title>Microbiota from the distal guts of lean and obese adolescents exhibit partial functional redundancy besides clear differences in community structure.</title>
        <authorList>
            <person name="Ferrer M."/>
            <person name="Ruiz A."/>
            <person name="Lanza F."/>
            <person name="Haange S.B."/>
            <person name="Oberbach A."/>
            <person name="Till H."/>
            <person name="Bargiela R."/>
            <person name="Campoy C."/>
            <person name="Segura M.T."/>
            <person name="Richter M."/>
            <person name="von Bergen M."/>
            <person name="Seifert J."/>
            <person name="Suarez A."/>
        </authorList>
    </citation>
    <scope>NUCLEOTIDE SEQUENCE</scope>
</reference>
<dbReference type="InterPro" id="IPR029063">
    <property type="entry name" value="SAM-dependent_MTases_sf"/>
</dbReference>
<evidence type="ECO:0000313" key="1">
    <source>
        <dbReference type="EMBL" id="EKC70592.1"/>
    </source>
</evidence>
<gene>
    <name evidence="1" type="ORF">LEA_07701</name>
</gene>
<comment type="caution">
    <text evidence="1">The sequence shown here is derived from an EMBL/GenBank/DDBJ whole genome shotgun (WGS) entry which is preliminary data.</text>
</comment>
<keyword evidence="1" id="KW-0489">Methyltransferase</keyword>
<protein>
    <submittedName>
        <fullName evidence="1">SAM-dependent methyltransferase</fullName>
    </submittedName>
</protein>
<dbReference type="Gene3D" id="2.60.40.1180">
    <property type="entry name" value="Golgi alpha-mannosidase II"/>
    <property type="match status" value="1"/>
</dbReference>
<dbReference type="AlphaFoldDB" id="K1TBX2"/>
<name>K1TBX2_9ZZZZ</name>
<accession>K1TBX2</accession>
<dbReference type="GO" id="GO:0008168">
    <property type="term" value="F:methyltransferase activity"/>
    <property type="evidence" value="ECO:0007669"/>
    <property type="project" value="UniProtKB-KW"/>
</dbReference>
<dbReference type="SUPFAM" id="SSF53335">
    <property type="entry name" value="S-adenosyl-L-methionine-dependent methyltransferases"/>
    <property type="match status" value="1"/>
</dbReference>
<dbReference type="InterPro" id="IPR013780">
    <property type="entry name" value="Glyco_hydro_b"/>
</dbReference>
<proteinExistence type="predicted"/>
<dbReference type="GO" id="GO:0032259">
    <property type="term" value="P:methylation"/>
    <property type="evidence" value="ECO:0007669"/>
    <property type="project" value="UniProtKB-KW"/>
</dbReference>
<organism evidence="1">
    <name type="scientific">human gut metagenome</name>
    <dbReference type="NCBI Taxonomy" id="408170"/>
    <lineage>
        <taxon>unclassified sequences</taxon>
        <taxon>metagenomes</taxon>
        <taxon>organismal metagenomes</taxon>
    </lineage>
</organism>
<dbReference type="EMBL" id="AJWY01005086">
    <property type="protein sequence ID" value="EKC70592.1"/>
    <property type="molecule type" value="Genomic_DNA"/>
</dbReference>